<dbReference type="AlphaFoldDB" id="A0A2H3BMI2"/>
<dbReference type="Proteomes" id="UP000218334">
    <property type="component" value="Unassembled WGS sequence"/>
</dbReference>
<gene>
    <name evidence="1" type="ORF">ARMSODRAFT_126184</name>
</gene>
<accession>A0A2H3BMI2</accession>
<proteinExistence type="predicted"/>
<sequence>MHLSSSPTITSFSSVFELLDSSHKLIVRCFLNRSPFVENNFCLSLWQAFCQWSFTFILTHTSFSSLSLIGLVTLGGICSHQFKIRVDGRTRFTDELEPPAGA</sequence>
<reference evidence="2" key="1">
    <citation type="journal article" date="2017" name="Nat. Ecol. Evol.">
        <title>Genome expansion and lineage-specific genetic innovations in the forest pathogenic fungi Armillaria.</title>
        <authorList>
            <person name="Sipos G."/>
            <person name="Prasanna A.N."/>
            <person name="Walter M.C."/>
            <person name="O'Connor E."/>
            <person name="Balint B."/>
            <person name="Krizsan K."/>
            <person name="Kiss B."/>
            <person name="Hess J."/>
            <person name="Varga T."/>
            <person name="Slot J."/>
            <person name="Riley R."/>
            <person name="Boka B."/>
            <person name="Rigling D."/>
            <person name="Barry K."/>
            <person name="Lee J."/>
            <person name="Mihaltcheva S."/>
            <person name="LaButti K."/>
            <person name="Lipzen A."/>
            <person name="Waldron R."/>
            <person name="Moloney N.M."/>
            <person name="Sperisen C."/>
            <person name="Kredics L."/>
            <person name="Vagvoelgyi C."/>
            <person name="Patrignani A."/>
            <person name="Fitzpatrick D."/>
            <person name="Nagy I."/>
            <person name="Doyle S."/>
            <person name="Anderson J.B."/>
            <person name="Grigoriev I.V."/>
            <person name="Gueldener U."/>
            <person name="Muensterkoetter M."/>
            <person name="Nagy L.G."/>
        </authorList>
    </citation>
    <scope>NUCLEOTIDE SEQUENCE [LARGE SCALE GENOMIC DNA]</scope>
    <source>
        <strain evidence="2">28-4</strain>
    </source>
</reference>
<organism evidence="1 2">
    <name type="scientific">Armillaria solidipes</name>
    <dbReference type="NCBI Taxonomy" id="1076256"/>
    <lineage>
        <taxon>Eukaryota</taxon>
        <taxon>Fungi</taxon>
        <taxon>Dikarya</taxon>
        <taxon>Basidiomycota</taxon>
        <taxon>Agaricomycotina</taxon>
        <taxon>Agaricomycetes</taxon>
        <taxon>Agaricomycetidae</taxon>
        <taxon>Agaricales</taxon>
        <taxon>Marasmiineae</taxon>
        <taxon>Physalacriaceae</taxon>
        <taxon>Armillaria</taxon>
    </lineage>
</organism>
<dbReference type="EMBL" id="KZ293427">
    <property type="protein sequence ID" value="PBK70124.1"/>
    <property type="molecule type" value="Genomic_DNA"/>
</dbReference>
<keyword evidence="2" id="KW-1185">Reference proteome</keyword>
<evidence type="ECO:0000313" key="1">
    <source>
        <dbReference type="EMBL" id="PBK70124.1"/>
    </source>
</evidence>
<evidence type="ECO:0000313" key="2">
    <source>
        <dbReference type="Proteomes" id="UP000218334"/>
    </source>
</evidence>
<protein>
    <submittedName>
        <fullName evidence="1">Uncharacterized protein</fullName>
    </submittedName>
</protein>
<name>A0A2H3BMI2_9AGAR</name>